<dbReference type="RefSeq" id="WP_183594660.1">
    <property type="nucleotide sequence ID" value="NZ_JACHWR010000003.1"/>
</dbReference>
<sequence length="166" mass="19255">MSSDGKTPEKVTFDGGTEAEQQELLRAFQDFWTANDVLDIPRLKELWRDSDDYVYFNSNGFTYNGFQDWLGVWRYYGPRFDLIEPARLGNVKVMIRGDMAVLTDDRVQIHREPKNQGPILGRHITGRPVMRGTMVYTRESDGWKCVHAHYSPSELEGERPWAPPQD</sequence>
<dbReference type="InterPro" id="IPR032710">
    <property type="entry name" value="NTF2-like_dom_sf"/>
</dbReference>
<gene>
    <name evidence="2" type="ORF">FHU40_004544</name>
</gene>
<accession>A0A7W4VZL1</accession>
<keyword evidence="2" id="KW-0413">Isomerase</keyword>
<reference evidence="2 3" key="1">
    <citation type="submission" date="2020-08" db="EMBL/GenBank/DDBJ databases">
        <title>Sequencing the genomes of 1000 actinobacteria strains.</title>
        <authorList>
            <person name="Klenk H.-P."/>
        </authorList>
    </citation>
    <scope>NUCLEOTIDE SEQUENCE [LARGE SCALE GENOMIC DNA]</scope>
    <source>
        <strain evidence="2 3">DSM 105498</strain>
    </source>
</reference>
<dbReference type="InterPro" id="IPR037401">
    <property type="entry name" value="SnoaL-like"/>
</dbReference>
<feature type="domain" description="SnoaL-like" evidence="1">
    <location>
        <begin position="27"/>
        <end position="152"/>
    </location>
</feature>
<evidence type="ECO:0000259" key="1">
    <source>
        <dbReference type="Pfam" id="PF13474"/>
    </source>
</evidence>
<dbReference type="Pfam" id="PF13474">
    <property type="entry name" value="SnoaL_3"/>
    <property type="match status" value="1"/>
</dbReference>
<name>A0A7W4VZL1_9ACTN</name>
<dbReference type="SUPFAM" id="SSF54427">
    <property type="entry name" value="NTF2-like"/>
    <property type="match status" value="1"/>
</dbReference>
<comment type="caution">
    <text evidence="2">The sequence shown here is derived from an EMBL/GenBank/DDBJ whole genome shotgun (WGS) entry which is preliminary data.</text>
</comment>
<dbReference type="GO" id="GO:0016853">
    <property type="term" value="F:isomerase activity"/>
    <property type="evidence" value="ECO:0007669"/>
    <property type="project" value="UniProtKB-KW"/>
</dbReference>
<evidence type="ECO:0000313" key="2">
    <source>
        <dbReference type="EMBL" id="MBB3044707.1"/>
    </source>
</evidence>
<protein>
    <submittedName>
        <fullName evidence="2">Ketosteroid isomerase-like protein</fullName>
    </submittedName>
</protein>
<proteinExistence type="predicted"/>
<organism evidence="2 3">
    <name type="scientific">Nocardioides soli</name>
    <dbReference type="NCBI Taxonomy" id="1036020"/>
    <lineage>
        <taxon>Bacteria</taxon>
        <taxon>Bacillati</taxon>
        <taxon>Actinomycetota</taxon>
        <taxon>Actinomycetes</taxon>
        <taxon>Propionibacteriales</taxon>
        <taxon>Nocardioidaceae</taxon>
        <taxon>Nocardioides</taxon>
    </lineage>
</organism>
<dbReference type="Gene3D" id="3.10.450.50">
    <property type="match status" value="1"/>
</dbReference>
<dbReference type="AlphaFoldDB" id="A0A7W4VZL1"/>
<keyword evidence="3" id="KW-1185">Reference proteome</keyword>
<evidence type="ECO:0000313" key="3">
    <source>
        <dbReference type="Proteomes" id="UP000589626"/>
    </source>
</evidence>
<dbReference type="EMBL" id="JACHWR010000003">
    <property type="protein sequence ID" value="MBB3044707.1"/>
    <property type="molecule type" value="Genomic_DNA"/>
</dbReference>
<dbReference type="Proteomes" id="UP000589626">
    <property type="component" value="Unassembled WGS sequence"/>
</dbReference>